<protein>
    <recommendedName>
        <fullName evidence="4">Secreted protein</fullName>
    </recommendedName>
</protein>
<evidence type="ECO:0000313" key="3">
    <source>
        <dbReference type="Proteomes" id="UP000322699"/>
    </source>
</evidence>
<organism evidence="2 3">
    <name type="scientific">Rubripirellula obstinata</name>
    <dbReference type="NCBI Taxonomy" id="406547"/>
    <lineage>
        <taxon>Bacteria</taxon>
        <taxon>Pseudomonadati</taxon>
        <taxon>Planctomycetota</taxon>
        <taxon>Planctomycetia</taxon>
        <taxon>Pirellulales</taxon>
        <taxon>Pirellulaceae</taxon>
        <taxon>Rubripirellula</taxon>
    </lineage>
</organism>
<name>A0A5B1CJ20_9BACT</name>
<gene>
    <name evidence="2" type="ORF">LF1_24520</name>
</gene>
<proteinExistence type="predicted"/>
<dbReference type="Proteomes" id="UP000322699">
    <property type="component" value="Unassembled WGS sequence"/>
</dbReference>
<dbReference type="EMBL" id="VRLW01000001">
    <property type="protein sequence ID" value="KAA1259915.1"/>
    <property type="molecule type" value="Genomic_DNA"/>
</dbReference>
<feature type="signal peptide" evidence="1">
    <location>
        <begin position="1"/>
        <end position="40"/>
    </location>
</feature>
<feature type="chain" id="PRO_5022722670" description="Secreted protein" evidence="1">
    <location>
        <begin position="41"/>
        <end position="77"/>
    </location>
</feature>
<keyword evidence="1" id="KW-0732">Signal</keyword>
<reference evidence="2 3" key="1">
    <citation type="submission" date="2019-08" db="EMBL/GenBank/DDBJ databases">
        <title>Deep-cultivation of Planctomycetes and their phenomic and genomic characterization uncovers novel biology.</title>
        <authorList>
            <person name="Wiegand S."/>
            <person name="Jogler M."/>
            <person name="Boedeker C."/>
            <person name="Pinto D."/>
            <person name="Vollmers J."/>
            <person name="Rivas-Marin E."/>
            <person name="Kohn T."/>
            <person name="Peeters S.H."/>
            <person name="Heuer A."/>
            <person name="Rast P."/>
            <person name="Oberbeckmann S."/>
            <person name="Bunk B."/>
            <person name="Jeske O."/>
            <person name="Meyerdierks A."/>
            <person name="Storesund J.E."/>
            <person name="Kallscheuer N."/>
            <person name="Luecker S."/>
            <person name="Lage O.M."/>
            <person name="Pohl T."/>
            <person name="Merkel B.J."/>
            <person name="Hornburger P."/>
            <person name="Mueller R.-W."/>
            <person name="Bruemmer F."/>
            <person name="Labrenz M."/>
            <person name="Spormann A.M."/>
            <person name="Op Den Camp H."/>
            <person name="Overmann J."/>
            <person name="Amann R."/>
            <person name="Jetten M.S.M."/>
            <person name="Mascher T."/>
            <person name="Medema M.H."/>
            <person name="Devos D.P."/>
            <person name="Kaster A.-K."/>
            <person name="Ovreas L."/>
            <person name="Rohde M."/>
            <person name="Galperin M.Y."/>
            <person name="Jogler C."/>
        </authorList>
    </citation>
    <scope>NUCLEOTIDE SEQUENCE [LARGE SCALE GENOMIC DNA]</scope>
    <source>
        <strain evidence="2 3">LF1</strain>
    </source>
</reference>
<dbReference type="AlphaFoldDB" id="A0A5B1CJ20"/>
<accession>A0A5B1CJ20</accession>
<comment type="caution">
    <text evidence="2">The sequence shown here is derived from an EMBL/GenBank/DDBJ whole genome shotgun (WGS) entry which is preliminary data.</text>
</comment>
<evidence type="ECO:0000256" key="1">
    <source>
        <dbReference type="SAM" id="SignalP"/>
    </source>
</evidence>
<evidence type="ECO:0008006" key="4">
    <source>
        <dbReference type="Google" id="ProtNLM"/>
    </source>
</evidence>
<dbReference type="RefSeq" id="WP_068260910.1">
    <property type="nucleotide sequence ID" value="NZ_LWSK01000020.1"/>
</dbReference>
<sequence precursor="true">MARSPQELIAVKSNSQSRQRCFASCLSLRLLLLCGLMSMAGCGEAPSPAAVEQDDLERYLEEHPEAREVSAEDINGF</sequence>
<evidence type="ECO:0000313" key="2">
    <source>
        <dbReference type="EMBL" id="KAA1259915.1"/>
    </source>
</evidence>
<keyword evidence="3" id="KW-1185">Reference proteome</keyword>